<dbReference type="GO" id="GO:0004866">
    <property type="term" value="F:endopeptidase inhibitor activity"/>
    <property type="evidence" value="ECO:0007669"/>
    <property type="project" value="InterPro"/>
</dbReference>
<dbReference type="InterPro" id="IPR009048">
    <property type="entry name" value="A-macroglobulin_rcpt-bd"/>
</dbReference>
<evidence type="ECO:0000259" key="10">
    <source>
        <dbReference type="SMART" id="SM01359"/>
    </source>
</evidence>
<protein>
    <recommendedName>
        <fullName evidence="8">TEP1-F</fullName>
    </recommendedName>
</protein>
<organism evidence="13 14">
    <name type="scientific">Anopheles albimanus</name>
    <name type="common">New world malaria mosquito</name>
    <dbReference type="NCBI Taxonomy" id="7167"/>
    <lineage>
        <taxon>Eukaryota</taxon>
        <taxon>Metazoa</taxon>
        <taxon>Ecdysozoa</taxon>
        <taxon>Arthropoda</taxon>
        <taxon>Hexapoda</taxon>
        <taxon>Insecta</taxon>
        <taxon>Pterygota</taxon>
        <taxon>Neoptera</taxon>
        <taxon>Endopterygota</taxon>
        <taxon>Diptera</taxon>
        <taxon>Nematocera</taxon>
        <taxon>Culicoidea</taxon>
        <taxon>Culicidae</taxon>
        <taxon>Anophelinae</taxon>
        <taxon>Anopheles</taxon>
    </lineage>
</organism>
<dbReference type="InterPro" id="IPR041555">
    <property type="entry name" value="MG3"/>
</dbReference>
<dbReference type="InterPro" id="IPR036595">
    <property type="entry name" value="A-macroglobulin_rcpt-bd_sf"/>
</dbReference>
<dbReference type="InterPro" id="IPR049135">
    <property type="entry name" value="TEP1_CUB2"/>
</dbReference>
<keyword evidence="3" id="KW-0882">Thioester bond</keyword>
<dbReference type="Pfam" id="PF00207">
    <property type="entry name" value="A2M"/>
    <property type="match status" value="1"/>
</dbReference>
<feature type="domain" description="Alpha-2-macroglobulin bait region" evidence="10">
    <location>
        <begin position="424"/>
        <end position="561"/>
    </location>
</feature>
<feature type="domain" description="Alpha-2-macroglobulin" evidence="11">
    <location>
        <begin position="637"/>
        <end position="728"/>
    </location>
</feature>
<keyword evidence="5" id="KW-0325">Glycoprotein</keyword>
<evidence type="ECO:0000256" key="2">
    <source>
        <dbReference type="ARBA" id="ARBA00022859"/>
    </source>
</evidence>
<dbReference type="Gene3D" id="2.60.40.690">
    <property type="entry name" value="Alpha-macroglobulin, receptor-binding domain"/>
    <property type="match status" value="1"/>
</dbReference>
<evidence type="ECO:0000256" key="8">
    <source>
        <dbReference type="ARBA" id="ARBA00078071"/>
    </source>
</evidence>
<proteinExistence type="predicted"/>
<dbReference type="Gene3D" id="1.50.10.20">
    <property type="match status" value="1"/>
</dbReference>
<dbReference type="SMART" id="SM01361">
    <property type="entry name" value="A2M_recep"/>
    <property type="match status" value="1"/>
</dbReference>
<keyword evidence="1 9" id="KW-0732">Signal</keyword>
<dbReference type="SMART" id="SM01360">
    <property type="entry name" value="A2M"/>
    <property type="match status" value="1"/>
</dbReference>
<evidence type="ECO:0000259" key="11">
    <source>
        <dbReference type="SMART" id="SM01360"/>
    </source>
</evidence>
<dbReference type="Pfam" id="PF07703">
    <property type="entry name" value="A2M_BRD"/>
    <property type="match status" value="1"/>
</dbReference>
<keyword evidence="14" id="KW-1185">Reference proteome</keyword>
<dbReference type="InterPro" id="IPR011625">
    <property type="entry name" value="A2M_N_BRD"/>
</dbReference>
<sequence>MWWLRIATICASLILVSLAQELIVIGPNYFTSDRNYTVTIFNMMKKKVYLEATMECRGDDGITTHAVTKPVEAVSKVYTAVPFKIPCNESTKSGKIVFNGKRGFDYNTDYELVYNSTTISGFIQLSKPVYKPGDSVQFRVIVLNRDLKPPAGLKKVTITIQDSNGNNIRIWSDAPLYKGVFEGQLDIAPSPLLGTYEILVKANDEKLDSKLFLVKEYVLSSFYVNVFPSVIPLEEHQALNLTIEANYYSHKPVIGRVKIEFYGVDNKLDFSKQFDVNGMLQVHLPFTKMLTLSEEKKDFSFKVTFTEQHTNRTVSEESSITIYKHLYRARLLSNPVFNPESADPIKLMVEYQDGKPVKGVAVEVKIETLDDSQVDHYTSDNTGIIALSRWNRFSLADEVEIIVSSGHIELLTTKLTKAPRRWKLVIKPLNAWLNLEEPVKLKVTCSSSMTFLLYHIVSKRNVVHFGSETFNRKRSHVITLPKNKILNMMPNSKVLVATVINNTFLYDIVTIESEHLANNIQLKLKDNAREVKSDDSIELLITGRPKSYVALASYDEGLLQHNKNHDISRETILDKFYEQDFYNAHLAQTLTDVDLCLRAGSLVIPNKAEDKSVRMGTPPNHAQSGHLYTYRKDFLESWLWKNITLSRDGSFKLTAATPDSITSWYLTGFSIDPVYGFGIIKKPLQITATLPFYIVDNLPYSIRRGEAVVLQFTLFNTYRSECTINVTMMNDKGQFEFHESSREAKIQTKTIVVPPNAGAPVSFFVKAKTLGEMTVHVKASTMQGREGDAIEKQVRVLPEHIVVNGAETRVFWHEYHHNITNLDFKLDINRYAVSGSEKVYFSVSSNLVSKVSQNLDHLLVATKDTGDQNMMSFAPYVMILKYEEARGAKDSKIFEKATNLLQTGYQSQLKFHQTDGSFSVWKHKRGSVYLTAFVAQWMIAAEKYLQVGLAKDLISKAFNWLASKQQANGSFVEDISIVYNDLQTSDRNAIALTSFVMVAFMEMQKIEKKHQVVIANGMAYINDSLNNVNNSFDLSIATYALYLNNHQNKEYALNKLIGLSTNLEKQVSRFWNTTSSQIETAAFALLSLIEAKRTILTIEIMRWLVNQTYETGTFQNSFDTTFGLLAIARLTELITPKKNEYSIAVITSHNGNKDFRIHSSDLLTQTKQMEMAVKNDKKLNVSISGLGAGLLQLTWEYEMKLIDHENRFALTVEQLNFTSATVLKLLVCSKFNQILKTNSSNQAFVEVNLPSGYVADSNPISNATIKNPIQEIKILYGGTTVEVYYEKMDAFVNCFTITAYRVHSVAFRSPAYVKVQDVYNRKHYAILYYEVTKQEVCDICSNEDCPDSCKHYVG</sequence>
<dbReference type="SMART" id="SM01359">
    <property type="entry name" value="A2M_N_2"/>
    <property type="match status" value="1"/>
</dbReference>
<dbReference type="Gene3D" id="2.60.40.10">
    <property type="entry name" value="Immunoglobulins"/>
    <property type="match status" value="2"/>
</dbReference>
<evidence type="ECO:0000313" key="13">
    <source>
        <dbReference type="EnsemblMetazoa" id="AALB010456-PA"/>
    </source>
</evidence>
<evidence type="ECO:0000259" key="12">
    <source>
        <dbReference type="SMART" id="SM01361"/>
    </source>
</evidence>
<dbReference type="Gene3D" id="2.60.40.1940">
    <property type="match status" value="1"/>
</dbReference>
<dbReference type="SUPFAM" id="SSF49410">
    <property type="entry name" value="Alpha-macroglobulin receptor domain"/>
    <property type="match status" value="1"/>
</dbReference>
<accession>A0A8W7K1T8</accession>
<reference evidence="13 14" key="1">
    <citation type="journal article" date="2017" name="G3 (Bethesda)">
        <title>The Physical Genome Mapping of Anopheles albimanus Corrected Scaffold Misassemblies and Identified Interarm Rearrangements in Genus Anopheles.</title>
        <authorList>
            <person name="Artemov G.N."/>
            <person name="Peery A.N."/>
            <person name="Jiang X."/>
            <person name="Tu Z."/>
            <person name="Stegniy V.N."/>
            <person name="Sharakhova M.V."/>
            <person name="Sharakhov I.V."/>
        </authorList>
    </citation>
    <scope>NUCLEOTIDE SEQUENCE [LARGE SCALE GENOMIC DNA]</scope>
    <source>
        <strain evidence="13 14">ALBI9_A</strain>
    </source>
</reference>
<evidence type="ECO:0000313" key="14">
    <source>
        <dbReference type="Proteomes" id="UP000069272"/>
    </source>
</evidence>
<dbReference type="Gene3D" id="2.60.40.1930">
    <property type="match status" value="2"/>
</dbReference>
<name>A0A8W7K1T8_ANOAL</name>
<dbReference type="GO" id="GO:0002376">
    <property type="term" value="P:immune system process"/>
    <property type="evidence" value="ECO:0007669"/>
    <property type="project" value="UniProtKB-KW"/>
</dbReference>
<dbReference type="InterPro" id="IPR013783">
    <property type="entry name" value="Ig-like_fold"/>
</dbReference>
<dbReference type="InterPro" id="IPR008930">
    <property type="entry name" value="Terpenoid_cyclase/PrenylTrfase"/>
</dbReference>
<evidence type="ECO:0000256" key="4">
    <source>
        <dbReference type="ARBA" id="ARBA00023157"/>
    </source>
</evidence>
<dbReference type="Pfam" id="PF01835">
    <property type="entry name" value="MG2"/>
    <property type="match status" value="1"/>
</dbReference>
<evidence type="ECO:0000256" key="6">
    <source>
        <dbReference type="ARBA" id="ARBA00057615"/>
    </source>
</evidence>
<evidence type="ECO:0000256" key="3">
    <source>
        <dbReference type="ARBA" id="ARBA00022966"/>
    </source>
</evidence>
<dbReference type="FunFam" id="2.60.40.1930:FF:000001">
    <property type="entry name" value="CD109 isoform 3"/>
    <property type="match status" value="1"/>
</dbReference>
<feature type="chain" id="PRO_5036502934" description="TEP1-F" evidence="9">
    <location>
        <begin position="20"/>
        <end position="1354"/>
    </location>
</feature>
<feature type="signal peptide" evidence="9">
    <location>
        <begin position="1"/>
        <end position="19"/>
    </location>
</feature>
<dbReference type="Proteomes" id="UP000069272">
    <property type="component" value="Chromosome 3R"/>
</dbReference>
<comment type="subunit">
    <text evidence="7">Heterodimer of a TEP1-N chain and an TEP1-C chain non-covalently linked. Forms a complex composed of TEP1-N and TEP1-C heterodimer, LRIM1 and APL1C; the interaction stabilizes TEP1-N and TEP1-C heterodimer, prevents its binding to tissues while circulating in the hemolymph and protects the thioester bond from hydrolysis. Mature TEP1 and to a lesser extent full-length TEP1 interact with SPCLIP1; the interaction is induced by microbial infection.</text>
</comment>
<comment type="function">
    <text evidence="6">Binds covalently through a thioester bond to the pathogen surface resulting in pathogen clearance.</text>
</comment>
<dbReference type="PANTHER" id="PTHR11412">
    <property type="entry name" value="MACROGLOBULIN / COMPLEMENT"/>
    <property type="match status" value="1"/>
</dbReference>
<evidence type="ECO:0000256" key="1">
    <source>
        <dbReference type="ARBA" id="ARBA00022729"/>
    </source>
</evidence>
<reference evidence="13" key="2">
    <citation type="submission" date="2022-08" db="UniProtKB">
        <authorList>
            <consortium name="EnsemblMetazoa"/>
        </authorList>
    </citation>
    <scope>IDENTIFICATION</scope>
    <source>
        <strain evidence="13">STECLA/ALBI9_A</strain>
    </source>
</reference>
<dbReference type="InterPro" id="IPR050473">
    <property type="entry name" value="A2M/Complement_sys"/>
</dbReference>
<dbReference type="Pfam" id="PF07677">
    <property type="entry name" value="A2M_recep"/>
    <property type="match status" value="1"/>
</dbReference>
<dbReference type="SUPFAM" id="SSF48239">
    <property type="entry name" value="Terpenoid cyclases/Protein prenyltransferases"/>
    <property type="match status" value="1"/>
</dbReference>
<keyword evidence="4" id="KW-1015">Disulfide bond</keyword>
<dbReference type="Pfam" id="PF07678">
    <property type="entry name" value="TED_complement"/>
    <property type="match status" value="1"/>
</dbReference>
<feature type="domain" description="Alpha-macroglobulin receptor-binding" evidence="12">
    <location>
        <begin position="1240"/>
        <end position="1329"/>
    </location>
</feature>
<dbReference type="Gene3D" id="2.60.120.1540">
    <property type="match status" value="1"/>
</dbReference>
<dbReference type="Gene3D" id="2.60.40.2950">
    <property type="match status" value="1"/>
</dbReference>
<dbReference type="InterPro" id="IPR002890">
    <property type="entry name" value="MG2"/>
</dbReference>
<dbReference type="Gene3D" id="2.20.130.20">
    <property type="match status" value="1"/>
</dbReference>
<evidence type="ECO:0000256" key="9">
    <source>
        <dbReference type="SAM" id="SignalP"/>
    </source>
</evidence>
<keyword evidence="2" id="KW-0391">Immunity</keyword>
<evidence type="ECO:0000256" key="5">
    <source>
        <dbReference type="ARBA" id="ARBA00023180"/>
    </source>
</evidence>
<dbReference type="GO" id="GO:0005615">
    <property type="term" value="C:extracellular space"/>
    <property type="evidence" value="ECO:0007669"/>
    <property type="project" value="InterPro"/>
</dbReference>
<dbReference type="PANTHER" id="PTHR11412:SF136">
    <property type="entry name" value="CD109 ANTIGEN"/>
    <property type="match status" value="1"/>
</dbReference>
<dbReference type="InterPro" id="IPR011626">
    <property type="entry name" value="Alpha-macroglobulin_TED"/>
</dbReference>
<dbReference type="InterPro" id="IPR001599">
    <property type="entry name" value="Macroglobln_a2"/>
</dbReference>
<dbReference type="EnsemblMetazoa" id="AALB010456-RA">
    <property type="protein sequence ID" value="AALB010456-PA"/>
    <property type="gene ID" value="AALB010456"/>
</dbReference>
<dbReference type="Pfam" id="PF17791">
    <property type="entry name" value="MG3"/>
    <property type="match status" value="1"/>
</dbReference>
<evidence type="ECO:0000256" key="7">
    <source>
        <dbReference type="ARBA" id="ARBA00063781"/>
    </source>
</evidence>
<dbReference type="Pfam" id="PF21412">
    <property type="entry name" value="TEP1_CUB2"/>
    <property type="match status" value="1"/>
</dbReference>